<feature type="compositionally biased region" description="Basic and acidic residues" evidence="1">
    <location>
        <begin position="270"/>
        <end position="301"/>
    </location>
</feature>
<sequence length="393" mass="41094">MATARGASDDNRRRGGTGTGAGGGGEDGGMHGAAARMRLQARGLDFPPPSALVLLDAPARLSTSAVATASTSTVPSATSTSARFGAAGPAVAAEAACLAWLRRKRPPSPSYPRREGVFLRHSSPPPPAPVPVPSCRLSASLALRAVAISPRASPAPRAVAVLVVKNVRFCGLGGNSDNYDSSGEGRLRQWIEHLNIEAKPPRPALPVERGAKLDRWPTGSNASARREVDGRRCADAAELEGRGGGITGARHRHRATPNPRAPPPSSSPHPETRRRTREGRGRRASAWEERASPVDGREGGRRAPHRRVGRGSGGGKVAAVEIFLARHPTELLPSAERGTGEGGTGPGRRGEEAGGEDQPTRRRSPTEDGHGKGEFWRSAEDVGTLSIGISDEC</sequence>
<organism evidence="2 3">
    <name type="scientific">Oryza sativa subsp. japonica</name>
    <name type="common">Rice</name>
    <dbReference type="NCBI Taxonomy" id="39947"/>
    <lineage>
        <taxon>Eukaryota</taxon>
        <taxon>Viridiplantae</taxon>
        <taxon>Streptophyta</taxon>
        <taxon>Embryophyta</taxon>
        <taxon>Tracheophyta</taxon>
        <taxon>Spermatophyta</taxon>
        <taxon>Magnoliopsida</taxon>
        <taxon>Liliopsida</taxon>
        <taxon>Poales</taxon>
        <taxon>Poaceae</taxon>
        <taxon>BOP clade</taxon>
        <taxon>Oryzoideae</taxon>
        <taxon>Oryzeae</taxon>
        <taxon>Oryzinae</taxon>
        <taxon>Oryza</taxon>
        <taxon>Oryza sativa</taxon>
    </lineage>
</organism>
<dbReference type="Proteomes" id="UP000000763">
    <property type="component" value="Chromosome 8"/>
</dbReference>
<feature type="region of interest" description="Disordered" evidence="1">
    <location>
        <begin position="328"/>
        <end position="393"/>
    </location>
</feature>
<evidence type="ECO:0000313" key="3">
    <source>
        <dbReference type="Proteomes" id="UP000000763"/>
    </source>
</evidence>
<dbReference type="AlphaFoldDB" id="Q6Z281"/>
<reference evidence="3" key="2">
    <citation type="journal article" date="2008" name="Nucleic Acids Res.">
        <title>The rice annotation project database (RAP-DB): 2008 update.</title>
        <authorList>
            <consortium name="The rice annotation project (RAP)"/>
        </authorList>
    </citation>
    <scope>GENOME REANNOTATION</scope>
    <source>
        <strain evidence="3">cv. Nipponbare</strain>
    </source>
</reference>
<accession>Q6Z281</accession>
<evidence type="ECO:0000256" key="1">
    <source>
        <dbReference type="SAM" id="MobiDB-lite"/>
    </source>
</evidence>
<feature type="compositionally biased region" description="Basic and acidic residues" evidence="1">
    <location>
        <begin position="224"/>
        <end position="241"/>
    </location>
</feature>
<feature type="compositionally biased region" description="Gly residues" evidence="1">
    <location>
        <begin position="16"/>
        <end position="31"/>
    </location>
</feature>
<feature type="compositionally biased region" description="Basic and acidic residues" evidence="1">
    <location>
        <begin position="348"/>
        <end position="380"/>
    </location>
</feature>
<name>Q6Z281_ORYSJ</name>
<proteinExistence type="predicted"/>
<evidence type="ECO:0000313" key="2">
    <source>
        <dbReference type="EMBL" id="BAC98687.1"/>
    </source>
</evidence>
<gene>
    <name evidence="2" type="primary">OSJNBa0086F04.31</name>
</gene>
<feature type="region of interest" description="Disordered" evidence="1">
    <location>
        <begin position="1"/>
        <end position="36"/>
    </location>
</feature>
<reference evidence="3" key="1">
    <citation type="journal article" date="2005" name="Nature">
        <title>The map-based sequence of the rice genome.</title>
        <authorList>
            <consortium name="International rice genome sequencing project (IRGSP)"/>
            <person name="Matsumoto T."/>
            <person name="Wu J."/>
            <person name="Kanamori H."/>
            <person name="Katayose Y."/>
            <person name="Fujisawa M."/>
            <person name="Namiki N."/>
            <person name="Mizuno H."/>
            <person name="Yamamoto K."/>
            <person name="Antonio B.A."/>
            <person name="Baba T."/>
            <person name="Sakata K."/>
            <person name="Nagamura Y."/>
            <person name="Aoki H."/>
            <person name="Arikawa K."/>
            <person name="Arita K."/>
            <person name="Bito T."/>
            <person name="Chiden Y."/>
            <person name="Fujitsuka N."/>
            <person name="Fukunaka R."/>
            <person name="Hamada M."/>
            <person name="Harada C."/>
            <person name="Hayashi A."/>
            <person name="Hijishita S."/>
            <person name="Honda M."/>
            <person name="Hosokawa S."/>
            <person name="Ichikawa Y."/>
            <person name="Idonuma A."/>
            <person name="Iijima M."/>
            <person name="Ikeda M."/>
            <person name="Ikeno M."/>
            <person name="Ito K."/>
            <person name="Ito S."/>
            <person name="Ito T."/>
            <person name="Ito Y."/>
            <person name="Ito Y."/>
            <person name="Iwabuchi A."/>
            <person name="Kamiya K."/>
            <person name="Karasawa W."/>
            <person name="Kurita K."/>
            <person name="Katagiri S."/>
            <person name="Kikuta A."/>
            <person name="Kobayashi H."/>
            <person name="Kobayashi N."/>
            <person name="Machita K."/>
            <person name="Maehara T."/>
            <person name="Masukawa M."/>
            <person name="Mizubayashi T."/>
            <person name="Mukai Y."/>
            <person name="Nagasaki H."/>
            <person name="Nagata Y."/>
            <person name="Naito S."/>
            <person name="Nakashima M."/>
            <person name="Nakama Y."/>
            <person name="Nakamichi Y."/>
            <person name="Nakamura M."/>
            <person name="Meguro A."/>
            <person name="Negishi M."/>
            <person name="Ohta I."/>
            <person name="Ohta T."/>
            <person name="Okamoto M."/>
            <person name="Ono N."/>
            <person name="Saji S."/>
            <person name="Sakaguchi M."/>
            <person name="Sakai K."/>
            <person name="Shibata M."/>
            <person name="Shimokawa T."/>
            <person name="Song J."/>
            <person name="Takazaki Y."/>
            <person name="Terasawa K."/>
            <person name="Tsugane M."/>
            <person name="Tsuji K."/>
            <person name="Ueda S."/>
            <person name="Waki K."/>
            <person name="Yamagata H."/>
            <person name="Yamamoto M."/>
            <person name="Yamamoto S."/>
            <person name="Yamane H."/>
            <person name="Yoshiki S."/>
            <person name="Yoshihara R."/>
            <person name="Yukawa K."/>
            <person name="Zhong H."/>
            <person name="Yano M."/>
            <person name="Yuan Q."/>
            <person name="Ouyang S."/>
            <person name="Liu J."/>
            <person name="Jones K.M."/>
            <person name="Gansberger K."/>
            <person name="Moffat K."/>
            <person name="Hill J."/>
            <person name="Bera J."/>
            <person name="Fadrosh D."/>
            <person name="Jin S."/>
            <person name="Johri S."/>
            <person name="Kim M."/>
            <person name="Overton L."/>
            <person name="Reardon M."/>
            <person name="Tsitrin T."/>
            <person name="Vuong H."/>
            <person name="Weaver B."/>
            <person name="Ciecko A."/>
            <person name="Tallon L."/>
            <person name="Jackson J."/>
            <person name="Pai G."/>
            <person name="Aken S.V."/>
            <person name="Utterback T."/>
            <person name="Reidmuller S."/>
            <person name="Feldblyum T."/>
            <person name="Hsiao J."/>
            <person name="Zismann V."/>
            <person name="Iobst S."/>
            <person name="de Vazeille A.R."/>
            <person name="Buell C.R."/>
            <person name="Ying K."/>
            <person name="Li Y."/>
            <person name="Lu T."/>
            <person name="Huang Y."/>
            <person name="Zhao Q."/>
            <person name="Feng Q."/>
            <person name="Zhang L."/>
            <person name="Zhu J."/>
            <person name="Weng Q."/>
            <person name="Mu J."/>
            <person name="Lu Y."/>
            <person name="Fan D."/>
            <person name="Liu Y."/>
            <person name="Guan J."/>
            <person name="Zhang Y."/>
            <person name="Yu S."/>
            <person name="Liu X."/>
            <person name="Zhang Y."/>
            <person name="Hong G."/>
            <person name="Han B."/>
            <person name="Choisne N."/>
            <person name="Demange N."/>
            <person name="Orjeda G."/>
            <person name="Samain S."/>
            <person name="Cattolico L."/>
            <person name="Pelletier E."/>
            <person name="Couloux A."/>
            <person name="Segurens B."/>
            <person name="Wincker P."/>
            <person name="D'Hont A."/>
            <person name="Scarpelli C."/>
            <person name="Weissenbach J."/>
            <person name="Salanoubat M."/>
            <person name="Quetier F."/>
            <person name="Yu Y."/>
            <person name="Kim H.R."/>
            <person name="Rambo T."/>
            <person name="Currie J."/>
            <person name="Collura K."/>
            <person name="Luo M."/>
            <person name="Yang T."/>
            <person name="Ammiraju J.S.S."/>
            <person name="Engler F."/>
            <person name="Soderlund C."/>
            <person name="Wing R.A."/>
            <person name="Palmer L.E."/>
            <person name="de la Bastide M."/>
            <person name="Spiegel L."/>
            <person name="Nascimento L."/>
            <person name="Zutavern T."/>
            <person name="O'Shaughnessy A."/>
            <person name="Dike S."/>
            <person name="Dedhia N."/>
            <person name="Preston R."/>
            <person name="Balija V."/>
            <person name="McCombie W.R."/>
            <person name="Chow T."/>
            <person name="Chen H."/>
            <person name="Chung M."/>
            <person name="Chen C."/>
            <person name="Shaw J."/>
            <person name="Wu H."/>
            <person name="Hsiao K."/>
            <person name="Chao Y."/>
            <person name="Chu M."/>
            <person name="Cheng C."/>
            <person name="Hour A."/>
            <person name="Lee P."/>
            <person name="Lin S."/>
            <person name="Lin Y."/>
            <person name="Liou J."/>
            <person name="Liu S."/>
            <person name="Hsing Y."/>
            <person name="Raghuvanshi S."/>
            <person name="Mohanty A."/>
            <person name="Bharti A.K."/>
            <person name="Gaur A."/>
            <person name="Gupta V."/>
            <person name="Kumar D."/>
            <person name="Ravi V."/>
            <person name="Vij S."/>
            <person name="Kapur A."/>
            <person name="Khurana P."/>
            <person name="Khurana P."/>
            <person name="Khurana J.P."/>
            <person name="Tyagi A.K."/>
            <person name="Gaikwad K."/>
            <person name="Singh A."/>
            <person name="Dalal V."/>
            <person name="Srivastava S."/>
            <person name="Dixit A."/>
            <person name="Pal A.K."/>
            <person name="Ghazi I.A."/>
            <person name="Yadav M."/>
            <person name="Pandit A."/>
            <person name="Bhargava A."/>
            <person name="Sureshbabu K."/>
            <person name="Batra K."/>
            <person name="Sharma T.R."/>
            <person name="Mohapatra T."/>
            <person name="Singh N.K."/>
            <person name="Messing J."/>
            <person name="Nelson A.B."/>
            <person name="Fuks G."/>
            <person name="Kavchok S."/>
            <person name="Keizer G."/>
            <person name="Linton E."/>
            <person name="Llaca V."/>
            <person name="Song R."/>
            <person name="Tanyolac B."/>
            <person name="Young S."/>
            <person name="Ho-Il K."/>
            <person name="Hahn J.H."/>
            <person name="Sangsakoo G."/>
            <person name="Vanavichit A."/>
            <person name="de Mattos Luiz.A.T."/>
            <person name="Zimmer P.D."/>
            <person name="Malone G."/>
            <person name="Dellagostin O."/>
            <person name="de Oliveira A.C."/>
            <person name="Bevan M."/>
            <person name="Bancroft I."/>
            <person name="Minx P."/>
            <person name="Cordum H."/>
            <person name="Wilson R."/>
            <person name="Cheng Z."/>
            <person name="Jin W."/>
            <person name="Jiang J."/>
            <person name="Leong S.A."/>
            <person name="Iwama H."/>
            <person name="Gojobori T."/>
            <person name="Itoh T."/>
            <person name="Niimura Y."/>
            <person name="Fujii Y."/>
            <person name="Habara T."/>
            <person name="Sakai H."/>
            <person name="Sato Y."/>
            <person name="Wilson G."/>
            <person name="Kumar K."/>
            <person name="McCouch S."/>
            <person name="Juretic N."/>
            <person name="Hoen D."/>
            <person name="Wright S."/>
            <person name="Bruskiewich R."/>
            <person name="Bureau T."/>
            <person name="Miyao A."/>
            <person name="Hirochika H."/>
            <person name="Nishikawa T."/>
            <person name="Kadowaki K."/>
            <person name="Sugiura M."/>
            <person name="Burr B."/>
            <person name="Sasaki T."/>
        </authorList>
    </citation>
    <scope>NUCLEOTIDE SEQUENCE [LARGE SCALE GENOMIC DNA]</scope>
    <source>
        <strain evidence="3">cv. Nipponbare</strain>
    </source>
</reference>
<dbReference type="EMBL" id="AP005388">
    <property type="protein sequence ID" value="BAC98687.1"/>
    <property type="molecule type" value="Genomic_DNA"/>
</dbReference>
<feature type="region of interest" description="Disordered" evidence="1">
    <location>
        <begin position="201"/>
        <end position="315"/>
    </location>
</feature>
<protein>
    <submittedName>
        <fullName evidence="2">Uncharacterized protein</fullName>
    </submittedName>
</protein>